<dbReference type="Proteomes" id="UP000076852">
    <property type="component" value="Chromosome 2"/>
</dbReference>
<sequence>MVMDPAFAFKRVKFLPKDCTFRRSSEVVQLEFSTCQCKPFRDSRDRCSANTASKKYRLCATV</sequence>
<dbReference type="KEGG" id="buz:AYM40_33470"/>
<dbReference type="AlphaFoldDB" id="A0A160FUT2"/>
<protein>
    <submittedName>
        <fullName evidence="1">Uncharacterized protein</fullName>
    </submittedName>
</protein>
<evidence type="ECO:0000313" key="2">
    <source>
        <dbReference type="Proteomes" id="UP000076852"/>
    </source>
</evidence>
<proteinExistence type="predicted"/>
<dbReference type="EMBL" id="CP014579">
    <property type="protein sequence ID" value="ANB77029.1"/>
    <property type="molecule type" value="Genomic_DNA"/>
</dbReference>
<evidence type="ECO:0000313" key="1">
    <source>
        <dbReference type="EMBL" id="ANB77029.1"/>
    </source>
</evidence>
<reference evidence="1 2" key="1">
    <citation type="journal article" date="2016" name="Gene">
        <title>PacBio SMRT assembly of a complex multi-replicon genome reveals chlorocatechol degradative operon in a region of genome plasticity.</title>
        <authorList>
            <person name="Ricker N."/>
            <person name="Shen S.Y."/>
            <person name="Goordial J."/>
            <person name="Jin S."/>
            <person name="Fulthorpe R.R."/>
        </authorList>
    </citation>
    <scope>NUCLEOTIDE SEQUENCE [LARGE SCALE GENOMIC DNA]</scope>
    <source>
        <strain evidence="1 2">OLGA172</strain>
    </source>
</reference>
<accession>A0A160FUT2</accession>
<name>A0A160FUT2_9BURK</name>
<organism evidence="1 2">
    <name type="scientific">Paraburkholderia phytofirmans OLGA172</name>
    <dbReference type="NCBI Taxonomy" id="1417228"/>
    <lineage>
        <taxon>Bacteria</taxon>
        <taxon>Pseudomonadati</taxon>
        <taxon>Pseudomonadota</taxon>
        <taxon>Betaproteobacteria</taxon>
        <taxon>Burkholderiales</taxon>
        <taxon>Burkholderiaceae</taxon>
        <taxon>Paraburkholderia</taxon>
    </lineage>
</organism>
<keyword evidence="2" id="KW-1185">Reference proteome</keyword>
<gene>
    <name evidence="1" type="ORF">AYM40_33470</name>
</gene>